<dbReference type="OrthoDB" id="6387928at2"/>
<keyword evidence="1" id="KW-0732">Signal</keyword>
<accession>A0A2K8KS73</accession>
<proteinExistence type="predicted"/>
<evidence type="ECO:0000313" key="3">
    <source>
        <dbReference type="Proteomes" id="UP000229757"/>
    </source>
</evidence>
<feature type="signal peptide" evidence="1">
    <location>
        <begin position="1"/>
        <end position="17"/>
    </location>
</feature>
<dbReference type="PROSITE" id="PS51257">
    <property type="entry name" value="PROKAR_LIPOPROTEIN"/>
    <property type="match status" value="1"/>
</dbReference>
<dbReference type="EMBL" id="CP011797">
    <property type="protein sequence ID" value="ATX75756.1"/>
    <property type="molecule type" value="Genomic_DNA"/>
</dbReference>
<protein>
    <recommendedName>
        <fullName evidence="4">Lipoprotein</fullName>
    </recommendedName>
</protein>
<feature type="chain" id="PRO_5014707169" description="Lipoprotein" evidence="1">
    <location>
        <begin position="18"/>
        <end position="109"/>
    </location>
</feature>
<organism evidence="2 3">
    <name type="scientific">Reinekea forsetii</name>
    <dbReference type="NCBI Taxonomy" id="1336806"/>
    <lineage>
        <taxon>Bacteria</taxon>
        <taxon>Pseudomonadati</taxon>
        <taxon>Pseudomonadota</taxon>
        <taxon>Gammaproteobacteria</taxon>
        <taxon>Oceanospirillales</taxon>
        <taxon>Saccharospirillaceae</taxon>
        <taxon>Reinekea</taxon>
    </lineage>
</organism>
<keyword evidence="3" id="KW-1185">Reference proteome</keyword>
<dbReference type="RefSeq" id="WP_100256140.1">
    <property type="nucleotide sequence ID" value="NZ_CP011797.1"/>
</dbReference>
<evidence type="ECO:0008006" key="4">
    <source>
        <dbReference type="Google" id="ProtNLM"/>
    </source>
</evidence>
<evidence type="ECO:0000313" key="2">
    <source>
        <dbReference type="EMBL" id="ATX75756.1"/>
    </source>
</evidence>
<dbReference type="AlphaFoldDB" id="A0A2K8KS73"/>
<dbReference type="Proteomes" id="UP000229757">
    <property type="component" value="Chromosome"/>
</dbReference>
<dbReference type="KEGG" id="rfo:REIFOR_00588"/>
<sequence>MRFILMGLAALVLSACAINNPVTIQSVVDDRPLVTFSVSGYDIDQLQLSIDNLDYGPVSQYLNMLDLSEAALRIIPGQHLIVVFNGRQIIYQRDVYLGESSTLMIRLQQ</sequence>
<evidence type="ECO:0000256" key="1">
    <source>
        <dbReference type="SAM" id="SignalP"/>
    </source>
</evidence>
<name>A0A2K8KS73_9GAMM</name>
<reference evidence="2 3" key="1">
    <citation type="journal article" date="2017" name="Environ. Microbiol.">
        <title>Genomic and physiological analyses of 'Reinekea forsetii' reveal a versatile opportunistic lifestyle during spring algae blooms.</title>
        <authorList>
            <person name="Avci B."/>
            <person name="Hahnke R.L."/>
            <person name="Chafee M."/>
            <person name="Fischer T."/>
            <person name="Gruber-Vodicka H."/>
            <person name="Tegetmeyer H.E."/>
            <person name="Harder J."/>
            <person name="Fuchs B.M."/>
            <person name="Amann R.I."/>
            <person name="Teeling H."/>
        </authorList>
    </citation>
    <scope>NUCLEOTIDE SEQUENCE [LARGE SCALE GENOMIC DNA]</scope>
    <source>
        <strain evidence="2 3">Hel1_31_D35</strain>
    </source>
</reference>
<gene>
    <name evidence="2" type="ORF">REIFOR_00588</name>
</gene>